<feature type="compositionally biased region" description="Basic and acidic residues" evidence="1">
    <location>
        <begin position="978"/>
        <end position="1006"/>
    </location>
</feature>
<reference evidence="4" key="2">
    <citation type="submission" date="2020-11" db="EMBL/GenBank/DDBJ databases">
        <authorList>
            <consortium name="DOE Joint Genome Institute"/>
            <person name="Kuo A."/>
            <person name="Miyauchi S."/>
            <person name="Kiss E."/>
            <person name="Drula E."/>
            <person name="Kohler A."/>
            <person name="Sanchez-Garcia M."/>
            <person name="Andreopoulos B."/>
            <person name="Barry K.W."/>
            <person name="Bonito G."/>
            <person name="Buee M."/>
            <person name="Carver A."/>
            <person name="Chen C."/>
            <person name="Cichocki N."/>
            <person name="Clum A."/>
            <person name="Culley D."/>
            <person name="Crous P.W."/>
            <person name="Fauchery L."/>
            <person name="Girlanda M."/>
            <person name="Hayes R."/>
            <person name="Keri Z."/>
            <person name="Labutti K."/>
            <person name="Lipzen A."/>
            <person name="Lombard V."/>
            <person name="Magnuson J."/>
            <person name="Maillard F."/>
            <person name="Morin E."/>
            <person name="Murat C."/>
            <person name="Nolan M."/>
            <person name="Ohm R."/>
            <person name="Pangilinan J."/>
            <person name="Pereira M."/>
            <person name="Perotto S."/>
            <person name="Peter M."/>
            <person name="Riley R."/>
            <person name="Sitrit Y."/>
            <person name="Stielow B."/>
            <person name="Szollosi G."/>
            <person name="Zifcakova L."/>
            <person name="Stursova M."/>
            <person name="Spatafora J.W."/>
            <person name="Tedersoo L."/>
            <person name="Vaario L.-M."/>
            <person name="Yamada A."/>
            <person name="Yan M."/>
            <person name="Wang P."/>
            <person name="Xu J."/>
            <person name="Bruns T."/>
            <person name="Baldrian P."/>
            <person name="Vilgalys R."/>
            <person name="Henrissat B."/>
            <person name="Grigoriev I.V."/>
            <person name="Hibbett D."/>
            <person name="Nagy L.G."/>
            <person name="Martin F.M."/>
        </authorList>
    </citation>
    <scope>NUCLEOTIDE SEQUENCE</scope>
    <source>
        <strain evidence="4">UH-Tt-Lm1</strain>
    </source>
</reference>
<feature type="domain" description="Far11/STRP N-terminal" evidence="2">
    <location>
        <begin position="35"/>
        <end position="320"/>
    </location>
</feature>
<keyword evidence="5" id="KW-1185">Reference proteome</keyword>
<dbReference type="PANTHER" id="PTHR13239:SF4">
    <property type="entry name" value="AT25231P"/>
    <property type="match status" value="1"/>
</dbReference>
<dbReference type="PANTHER" id="PTHR13239">
    <property type="entry name" value="PROTEIN REQUIRED FOR HYPHAL ANASTOMOSIS HAM-2"/>
    <property type="match status" value="1"/>
</dbReference>
<dbReference type="Pfam" id="PF07923">
    <property type="entry name" value="N1221"/>
    <property type="match status" value="1"/>
</dbReference>
<sequence length="1081" mass="121270">MQPENVTGQSANLGLDSITIGQLRSMVNSAPKPKQATYDFRYDDEDTVLNEIDEFYSYVEMPQVAENLKAWEGSFSGEWTRSPLSHRKAHVEVLIEGLEHRDPEIRFTNARRLLYVLQGTFAETSSPEDQLHWIFENCKVVRGANGLPNIVEAMKIASSKHDLLCSLSEQDAAHFQISAQDRADILEEVTTELSVYLGMLYHVIEVFKGHDDFADELMSLDPPLPVYLISIVAGLRDKSAKGYPVKKLLLVLWKTLLACCGGMKDLYRVKRLAREVAGLPQIPEGGINIKSSPLDIEIFRQETSVKYPTFTSPPDPFTVNVPTSSVITSSKLAEAFSPIPVRHHYEHDADADMQNNPHAFHPGRHQPGGMQFRPGAPQSATPAPSPSPSPKPNKQKYQTDQNRPFLFPFSKRTTYGGYRDARDGRLVPFAIDEADQLYHKHMYVSLSLWQMWRAREECMSAESGLAFMPGSEVIADSKPQQLDEESGESFLPDVMLLDAKIAEAEAAIKKSDSNSERRKAKERKEDLMRLKRVEQIYAAVLPFLPGWVMVLLKLLLATVSATTNQQQPNNPNGFPPGMLSPAQEQPPMPPPSIDEIDVIRHREITSKAVSAIILLTLKWFKVSHVMKFHHLGQHLLDTNCLLLILKMFGLQEVSVSVASKADAPDNNFFQFCQLHFSHSPPALRPEDHMLKPPRQAIVKTTTLPNGQKHEEEMDLLTDFSWRNFFATINFAKIMQKLSKHRSHRIRMMVQYKSSAVLKRILKVQHPVLQLHVLKLIKSQVPFCGRKWRQSNMQVITAIYLNCRPDLRDEWLSGNEVDDLAEAQGQEHALRHLVKFYNNKRYGTVGNQSQKAHHHRSMSISQHLDGLQPGPEIAGLIRPVGTPNVVEADVFPPLRAQAPDPNIFLPYITEDIAFEEEYEEYLSDLGWHDEPTTPHSDHIQSSGPPQSAWHRLQAPEFAVDITDGISDSESIASIGELGDDARLDSMDTGREDGSVPDENRNNWEHMSPKTMAALAKSPASTRRSSSGGGLRPVLPFDLDRDEGSAVEDEEDEEQELGPVPRDAPGPFAGAGVDEVEAAYGYV</sequence>
<dbReference type="Proteomes" id="UP000736335">
    <property type="component" value="Unassembled WGS sequence"/>
</dbReference>
<feature type="region of interest" description="Disordered" evidence="1">
    <location>
        <begin position="974"/>
        <end position="1070"/>
    </location>
</feature>
<dbReference type="Pfam" id="PF11882">
    <property type="entry name" value="DUF3402"/>
    <property type="match status" value="1"/>
</dbReference>
<feature type="region of interest" description="Disordered" evidence="1">
    <location>
        <begin position="351"/>
        <end position="403"/>
    </location>
</feature>
<gene>
    <name evidence="4" type="ORF">BJ322DRAFT_1009185</name>
</gene>
<dbReference type="InterPro" id="IPR040185">
    <property type="entry name" value="Far11/STRP"/>
</dbReference>
<proteinExistence type="predicted"/>
<reference evidence="4" key="1">
    <citation type="journal article" date="2020" name="Nat. Commun.">
        <title>Large-scale genome sequencing of mycorrhizal fungi provides insights into the early evolution of symbiotic traits.</title>
        <authorList>
            <person name="Miyauchi S."/>
            <person name="Kiss E."/>
            <person name="Kuo A."/>
            <person name="Drula E."/>
            <person name="Kohler A."/>
            <person name="Sanchez-Garcia M."/>
            <person name="Morin E."/>
            <person name="Andreopoulos B."/>
            <person name="Barry K.W."/>
            <person name="Bonito G."/>
            <person name="Buee M."/>
            <person name="Carver A."/>
            <person name="Chen C."/>
            <person name="Cichocki N."/>
            <person name="Clum A."/>
            <person name="Culley D."/>
            <person name="Crous P.W."/>
            <person name="Fauchery L."/>
            <person name="Girlanda M."/>
            <person name="Hayes R.D."/>
            <person name="Keri Z."/>
            <person name="LaButti K."/>
            <person name="Lipzen A."/>
            <person name="Lombard V."/>
            <person name="Magnuson J."/>
            <person name="Maillard F."/>
            <person name="Murat C."/>
            <person name="Nolan M."/>
            <person name="Ohm R.A."/>
            <person name="Pangilinan J."/>
            <person name="Pereira M.F."/>
            <person name="Perotto S."/>
            <person name="Peter M."/>
            <person name="Pfister S."/>
            <person name="Riley R."/>
            <person name="Sitrit Y."/>
            <person name="Stielow J.B."/>
            <person name="Szollosi G."/>
            <person name="Zifcakova L."/>
            <person name="Stursova M."/>
            <person name="Spatafora J.W."/>
            <person name="Tedersoo L."/>
            <person name="Vaario L.M."/>
            <person name="Yamada A."/>
            <person name="Yan M."/>
            <person name="Wang P."/>
            <person name="Xu J."/>
            <person name="Bruns T."/>
            <person name="Baldrian P."/>
            <person name="Vilgalys R."/>
            <person name="Dunand C."/>
            <person name="Henrissat B."/>
            <person name="Grigoriev I.V."/>
            <person name="Hibbett D."/>
            <person name="Nagy L.G."/>
            <person name="Martin F.M."/>
        </authorList>
    </citation>
    <scope>NUCLEOTIDE SEQUENCE</scope>
    <source>
        <strain evidence="4">UH-Tt-Lm1</strain>
    </source>
</reference>
<name>A0A9P6HCW3_9AGAM</name>
<evidence type="ECO:0000313" key="4">
    <source>
        <dbReference type="EMBL" id="KAF9783027.1"/>
    </source>
</evidence>
<dbReference type="GO" id="GO:0007010">
    <property type="term" value="P:cytoskeleton organization"/>
    <property type="evidence" value="ECO:0007669"/>
    <property type="project" value="TreeGrafter"/>
</dbReference>
<evidence type="ECO:0000259" key="2">
    <source>
        <dbReference type="SMART" id="SM01292"/>
    </source>
</evidence>
<protein>
    <submittedName>
        <fullName evidence="4">N1221-domain-containing protein</fullName>
    </submittedName>
</protein>
<dbReference type="InterPro" id="IPR012486">
    <property type="entry name" value="Far11/STRP_N"/>
</dbReference>
<feature type="region of interest" description="Disordered" evidence="1">
    <location>
        <begin position="564"/>
        <end position="594"/>
    </location>
</feature>
<feature type="compositionally biased region" description="Acidic residues" evidence="1">
    <location>
        <begin position="1043"/>
        <end position="1054"/>
    </location>
</feature>
<evidence type="ECO:0000259" key="3">
    <source>
        <dbReference type="SMART" id="SM01293"/>
    </source>
</evidence>
<evidence type="ECO:0000313" key="5">
    <source>
        <dbReference type="Proteomes" id="UP000736335"/>
    </source>
</evidence>
<dbReference type="SMART" id="SM01292">
    <property type="entry name" value="N1221"/>
    <property type="match status" value="1"/>
</dbReference>
<feature type="compositionally biased region" description="Low complexity" evidence="1">
    <location>
        <begin position="564"/>
        <end position="583"/>
    </location>
</feature>
<dbReference type="SMART" id="SM01293">
    <property type="entry name" value="DUF3402"/>
    <property type="match status" value="1"/>
</dbReference>
<evidence type="ECO:0000256" key="1">
    <source>
        <dbReference type="SAM" id="MobiDB-lite"/>
    </source>
</evidence>
<dbReference type="GO" id="GO:0005829">
    <property type="term" value="C:cytosol"/>
    <property type="evidence" value="ECO:0007669"/>
    <property type="project" value="TreeGrafter"/>
</dbReference>
<dbReference type="EMBL" id="WIUZ02000011">
    <property type="protein sequence ID" value="KAF9783027.1"/>
    <property type="molecule type" value="Genomic_DNA"/>
</dbReference>
<dbReference type="InterPro" id="IPR021819">
    <property type="entry name" value="Far11/STRP_C"/>
</dbReference>
<accession>A0A9P6HCW3</accession>
<organism evidence="4 5">
    <name type="scientific">Thelephora terrestris</name>
    <dbReference type="NCBI Taxonomy" id="56493"/>
    <lineage>
        <taxon>Eukaryota</taxon>
        <taxon>Fungi</taxon>
        <taxon>Dikarya</taxon>
        <taxon>Basidiomycota</taxon>
        <taxon>Agaricomycotina</taxon>
        <taxon>Agaricomycetes</taxon>
        <taxon>Thelephorales</taxon>
        <taxon>Thelephoraceae</taxon>
        <taxon>Thelephora</taxon>
    </lineage>
</organism>
<dbReference type="AlphaFoldDB" id="A0A9P6HCW3"/>
<feature type="domain" description="Far11/STRP C-terminal" evidence="3">
    <location>
        <begin position="428"/>
        <end position="917"/>
    </location>
</feature>
<dbReference type="OrthoDB" id="18234at2759"/>
<comment type="caution">
    <text evidence="4">The sequence shown here is derived from an EMBL/GenBank/DDBJ whole genome shotgun (WGS) entry which is preliminary data.</text>
</comment>